<dbReference type="EMBL" id="QHCV01000083">
    <property type="protein sequence ID" value="RAV31522.1"/>
    <property type="molecule type" value="Genomic_DNA"/>
</dbReference>
<feature type="compositionally biased region" description="Basic and acidic residues" evidence="1">
    <location>
        <begin position="517"/>
        <end position="538"/>
    </location>
</feature>
<proteinExistence type="predicted"/>
<protein>
    <submittedName>
        <fullName evidence="4">Type IV secretion protein Rhs</fullName>
    </submittedName>
</protein>
<evidence type="ECO:0000313" key="5">
    <source>
        <dbReference type="Proteomes" id="UP000251577"/>
    </source>
</evidence>
<dbReference type="InterPro" id="IPR045351">
    <property type="entry name" value="DUF6531"/>
</dbReference>
<gene>
    <name evidence="4" type="ORF">DLJ54_07945</name>
</gene>
<dbReference type="InterPro" id="IPR031325">
    <property type="entry name" value="RHS_repeat"/>
</dbReference>
<accession>A0A364V4G1</accession>
<dbReference type="InterPro" id="IPR022385">
    <property type="entry name" value="Rhs_assc_core"/>
</dbReference>
<feature type="domain" description="DUF6531" evidence="3">
    <location>
        <begin position="385"/>
        <end position="456"/>
    </location>
</feature>
<dbReference type="Pfam" id="PF15649">
    <property type="entry name" value="Tox-REase-7"/>
    <property type="match status" value="1"/>
</dbReference>
<evidence type="ECO:0000259" key="3">
    <source>
        <dbReference type="Pfam" id="PF20148"/>
    </source>
</evidence>
<dbReference type="Proteomes" id="UP000251577">
    <property type="component" value="Unassembled WGS sequence"/>
</dbReference>
<evidence type="ECO:0000313" key="4">
    <source>
        <dbReference type="EMBL" id="RAV31522.1"/>
    </source>
</evidence>
<organism evidence="4 5">
    <name type="scientific">Corynebacterium heidelbergense</name>
    <dbReference type="NCBI Taxonomy" id="2055947"/>
    <lineage>
        <taxon>Bacteria</taxon>
        <taxon>Bacillati</taxon>
        <taxon>Actinomycetota</taxon>
        <taxon>Actinomycetes</taxon>
        <taxon>Mycobacteriales</taxon>
        <taxon>Corynebacteriaceae</taxon>
        <taxon>Corynebacterium</taxon>
    </lineage>
</organism>
<dbReference type="PANTHER" id="PTHR32305:SF15">
    <property type="entry name" value="PROTEIN RHSA-RELATED"/>
    <property type="match status" value="1"/>
</dbReference>
<feature type="compositionally biased region" description="Low complexity" evidence="1">
    <location>
        <begin position="1338"/>
        <end position="1349"/>
    </location>
</feature>
<dbReference type="InterPro" id="IPR006530">
    <property type="entry name" value="YD"/>
</dbReference>
<dbReference type="Gene3D" id="2.180.10.10">
    <property type="entry name" value="RHS repeat-associated core"/>
    <property type="match status" value="4"/>
</dbReference>
<dbReference type="PANTHER" id="PTHR32305">
    <property type="match status" value="1"/>
</dbReference>
<comment type="caution">
    <text evidence="4">The sequence shown here is derived from an EMBL/GenBank/DDBJ whole genome shotgun (WGS) entry which is preliminary data.</text>
</comment>
<feature type="region of interest" description="Disordered" evidence="1">
    <location>
        <begin position="514"/>
        <end position="539"/>
    </location>
</feature>
<evidence type="ECO:0000256" key="1">
    <source>
        <dbReference type="SAM" id="MobiDB-lite"/>
    </source>
</evidence>
<dbReference type="Pfam" id="PF05593">
    <property type="entry name" value="RHS_repeat"/>
    <property type="match status" value="1"/>
</dbReference>
<dbReference type="Pfam" id="PF20148">
    <property type="entry name" value="DUF6531"/>
    <property type="match status" value="1"/>
</dbReference>
<feature type="domain" description="Tox-REase-7" evidence="2">
    <location>
        <begin position="1678"/>
        <end position="1739"/>
    </location>
</feature>
<dbReference type="InterPro" id="IPR050708">
    <property type="entry name" value="T6SS_VgrG/RHS"/>
</dbReference>
<dbReference type="NCBIfam" id="TIGR03696">
    <property type="entry name" value="Rhs_assc_core"/>
    <property type="match status" value="1"/>
</dbReference>
<feature type="region of interest" description="Disordered" evidence="1">
    <location>
        <begin position="1327"/>
        <end position="1359"/>
    </location>
</feature>
<sequence length="1768" mass="189144">MPASYLPPFATFLANEFHIGGNPGAVAAAGRRWQKFGESAIEGARALQSINDGGFIGKEGDRYRELVNADFPGHLDLTGGAHHAVGDAIMNYFGALETAHAAMGALTPLAGGHHHSVQAAATEVNLAEAHLAETQLTATAATGAAAAAVLTPAAPAAAAAAAAAQGRVAEAEAALAAAWTHYHGSMELWTGDLTAAEGIKNELRAHTSGAVVAVDAQARKRFEENPNWFRSLWDDISTQIHVHAEGLKQLSDVLQILGGILACIPGLNVLGAGLMAMGIGLKAVLAANGDASWGEVAFDVITSLPGGALFKAAKAGRLGGSIARAATGMERVGGKAASAVRSAARSGAYRTASAVGSVGGKQAQKVVNAAYSKITRGGRLCWDAEPVDMATGALVDFQTDVSIDGTLPLIIDRNSNSAHELGRALGPRWVSRMDCRIEVCREEVLMVSPDGGLLTFPSAPIDGTEVEADGRPWRLSFRDGAYHIRDVAGGLTWVFNVAGETSSVRATVTAPAADAAFESKPRPERPTTEPDDAAHAFRGEGIPDSSLANALNAGFEVGLSAVIHRTGHWIEYGYDPQTGHMVEMRRSDGTRLELVWDAAINRVVSVWVASDQHPDEPSQRLISYEYDARGQLIRVINSAAGALEYHYDEHGRQCGWTDRNGAGYYYRFDDQGRVVTQVGTGGMFPNALIYLPDEAPDAPIGGTLCVLVETAGEFPDDPHVLGDAVVEDRLRRLEELPLVRTLRRDGLGAAGLTGQGRDGDRTVGAPSVPKEWLQDEVLGAVRARVFRSTLAGDVWRIVSATGECQDFTYDDQHRVIESVQPNGAATHTEYDEFGSIVRETFPDGTSEFVEPAAWGVPSRIIGRDGSATEYEVDLAGQVLSVTDPTGAVQRFEYTWSASGSVLSAVVDATGQRVEVECDPAGRVLALTDSQGRRSSMQRDMAGRVVEHMDPAGATTRIEYSPEGWPWQVTNPDGSRVRSVYDGEGNVLETVNEIGARTKTRYTVFDKPVETTDATGAVTTMVYNTQMEPIRVINADGRVWSFDRDLDGEVVSETDYNSLTTAYRRDTARGRLSVIDPMGNETVSVQDAMGRVLRTESADGVSEVAYDALGLVASITGPDAEIFYRRDEFGRVTNETVRLATGQFTGVDYRYDGFGRLVERTVDLPTANGQRQRISTAGEFSDDGDVRALALGVDGRQVERIRLGVDAAGRRNQIDAGSMVRQFVYDVCGRVAGDRVIGLADGTVAGGDSQREQVNVIAGRTYDWRADGALVGIQDALAGRSDLDVDALGRVTGVHRKAADGKTFEERYGFTRAGVLNEFEPGQVARSTAQEGLGGTPMATAAPSSPTATTGNRGVPEGVGLDGTLVTRVGRTTYHYDGAGRVTRTVRKRLSRKPLVCEFEYGSTGQVKRFTSSDDPGWCWHYLYDPQGRRVAKRRVSQDGNTICEQVVFVHDGDVLVGESPCTQGQNADNGLYDTFPAGGGRGGERGFVDGGGGGQPVWRVWVYDPASGTPIAEIRCDAAGLVSTVGVVADLNGAPRELVDVAAGRVCATAVRTAYGVPVWAGGVSCPLGFAGQYVDAESGWVYNRHRFYDPHAGVYTAPDPVGLSANLATAYGYPAHPWILIDPLGLAAHKIRSWKDTTWGKTFQNLSPQDKGKIGELAALKHSESLGLEGMGERHPYEVGMHDRITDGFAEGKFIHEVKATKKQSLSRQLKDIIVYKKKNHLGSHLYVLPTTKLSRPLQAAAETSAFDVHRLTPSQIYMAGRKLGHW</sequence>
<dbReference type="RefSeq" id="WP_113631205.1">
    <property type="nucleotide sequence ID" value="NZ_QHCV01000083.1"/>
</dbReference>
<evidence type="ECO:0000259" key="2">
    <source>
        <dbReference type="Pfam" id="PF15649"/>
    </source>
</evidence>
<reference evidence="4 5" key="1">
    <citation type="journal article" date="2018" name="Syst. Appl. Microbiol.">
        <title>Corynebacterium heidelbergense sp. nov., isolated from the preen glands of Egyptian geese (Alopochen aegyptiacus).</title>
        <authorList>
            <person name="Braun M.S."/>
            <person name="Wang E."/>
            <person name="Zimmermann S."/>
            <person name="Wink M."/>
        </authorList>
    </citation>
    <scope>NUCLEOTIDE SEQUENCE [LARGE SCALE GENOMIC DNA]</scope>
    <source>
        <strain evidence="4 5">647</strain>
    </source>
</reference>
<dbReference type="InterPro" id="IPR028903">
    <property type="entry name" value="Tox-REase-7_dom"/>
</dbReference>
<keyword evidence="5" id="KW-1185">Reference proteome</keyword>
<name>A0A364V4G1_9CORY</name>
<dbReference type="NCBIfam" id="TIGR01643">
    <property type="entry name" value="YD_repeat_2x"/>
    <property type="match status" value="4"/>
</dbReference>